<dbReference type="Pfam" id="PF00078">
    <property type="entry name" value="RVT_1"/>
    <property type="match status" value="1"/>
</dbReference>
<dbReference type="PROSITE" id="PS50878">
    <property type="entry name" value="RT_POL"/>
    <property type="match status" value="1"/>
</dbReference>
<proteinExistence type="predicted"/>
<gene>
    <name evidence="2" type="primary">orf252</name>
</gene>
<reference evidence="2" key="1">
    <citation type="submission" date="2022-04" db="EMBL/GenBank/DDBJ databases">
        <title>A new insight into Amicula, a genus of tiny marine littoral diatoms with the description of two new tropical species and the largest mitogenome known for a stramenopile.</title>
        <authorList>
            <person name="Gastineau R."/>
            <person name="Li C."/>
            <person name="Ashworth M.P."/>
            <person name="Witkowski A."/>
            <person name="Turmel M."/>
            <person name="Gorecka E."/>
            <person name="Frankovich T.A."/>
            <person name="Wachnicka A."/>
            <person name="Lobban C.S."/>
            <person name="Theriot E.C."/>
            <person name="Otis C."/>
            <person name="Dabek P."/>
            <person name="Binczewska A."/>
            <person name="Lemieux C."/>
        </authorList>
    </citation>
    <scope>NUCLEOTIDE SEQUENCE</scope>
    <source>
        <strain evidence="2">GU52X-4 cfCalB7</strain>
    </source>
</reference>
<accession>A0A9E8Z0U5</accession>
<dbReference type="PANTHER" id="PTHR34047:SF8">
    <property type="entry name" value="PROTEIN YKFC"/>
    <property type="match status" value="1"/>
</dbReference>
<keyword evidence="2" id="KW-0496">Mitochondrion</keyword>
<dbReference type="InterPro" id="IPR000477">
    <property type="entry name" value="RT_dom"/>
</dbReference>
<dbReference type="CDD" id="cd01651">
    <property type="entry name" value="RT_G2_intron"/>
    <property type="match status" value="1"/>
</dbReference>
<dbReference type="EMBL" id="ON390794">
    <property type="protein sequence ID" value="WAK85003.1"/>
    <property type="molecule type" value="Genomic_DNA"/>
</dbReference>
<organism evidence="2">
    <name type="scientific">Amicula sp. isolate GU52X-4 cfCalB7</name>
    <dbReference type="NCBI Taxonomy" id="3003489"/>
    <lineage>
        <taxon>Eukaryota</taxon>
        <taxon>Sar</taxon>
        <taxon>Stramenopiles</taxon>
        <taxon>Ochrophyta</taxon>
        <taxon>Bacillariophyta</taxon>
        <taxon>Bacillariophyceae</taxon>
        <taxon>Bacillariophycidae</taxon>
        <taxon>Naviculales</taxon>
        <taxon>Naviculaceae</taxon>
        <taxon>Amicula</taxon>
    </lineage>
</organism>
<geneLocation type="mitochondrion" evidence="2"/>
<protein>
    <recommendedName>
        <fullName evidence="1">Reverse transcriptase domain-containing protein</fullName>
    </recommendedName>
</protein>
<dbReference type="SUPFAM" id="SSF56672">
    <property type="entry name" value="DNA/RNA polymerases"/>
    <property type="match status" value="1"/>
</dbReference>
<dbReference type="AlphaFoldDB" id="A0A9E8Z0U5"/>
<name>A0A9E8Z0U5_9STRA</name>
<dbReference type="InterPro" id="IPR043502">
    <property type="entry name" value="DNA/RNA_pol_sf"/>
</dbReference>
<evidence type="ECO:0000259" key="1">
    <source>
        <dbReference type="PROSITE" id="PS50878"/>
    </source>
</evidence>
<feature type="domain" description="Reverse transcriptase" evidence="1">
    <location>
        <begin position="1"/>
        <end position="225"/>
    </location>
</feature>
<dbReference type="PANTHER" id="PTHR34047">
    <property type="entry name" value="NUCLEAR INTRON MATURASE 1, MITOCHONDRIAL-RELATED"/>
    <property type="match status" value="1"/>
</dbReference>
<evidence type="ECO:0000313" key="2">
    <source>
        <dbReference type="EMBL" id="WAK85003.1"/>
    </source>
</evidence>
<dbReference type="InterPro" id="IPR051083">
    <property type="entry name" value="GrpII_Intron_Splice-Mob/Def"/>
</dbReference>
<sequence>MTGEPHSFGFRPYRSAKYAIAYLRSVLKTKDKKTIKNRASRSNIKNQLFELLPENKVILDADIEGFFDNINHDWILNNLFLDPILTLFIKAWLKSGVLDKNFFYETEQGTPQGGIISPTLANFTLNGLEKTIMNSIHPLTKSKERRIAVHLKDGSRTRIASALAYVRYADDFVVLVRSKHIMNNYVLPSINDLLKPRGLMLNREKTKIFRLSDKNMQLDFLGYTFKYNNKWSIKRYIFYSQHSGSRGICIIS</sequence>